<dbReference type="Pfam" id="PF14743">
    <property type="entry name" value="DNA_ligase_OB_2"/>
    <property type="match status" value="1"/>
</dbReference>
<dbReference type="PANTHER" id="PTHR47810:SF1">
    <property type="entry name" value="DNA LIGASE B"/>
    <property type="match status" value="1"/>
</dbReference>
<evidence type="ECO:0000256" key="4">
    <source>
        <dbReference type="ARBA" id="ARBA00022763"/>
    </source>
</evidence>
<dbReference type="CDD" id="cd07896">
    <property type="entry name" value="Adenylation_kDNA_ligase_like"/>
    <property type="match status" value="1"/>
</dbReference>
<dbReference type="Gene3D" id="3.30.470.30">
    <property type="entry name" value="DNA ligase/mRNA capping enzyme"/>
    <property type="match status" value="1"/>
</dbReference>
<comment type="cofactor">
    <cofactor evidence="1">
        <name>a divalent metal cation</name>
        <dbReference type="ChEBI" id="CHEBI:60240"/>
    </cofactor>
</comment>
<keyword evidence="4" id="KW-0227">DNA damage</keyword>
<feature type="domain" description="ATP-dependent DNA ligase family profile" evidence="7">
    <location>
        <begin position="38"/>
        <end position="149"/>
    </location>
</feature>
<dbReference type="GO" id="GO:0006260">
    <property type="term" value="P:DNA replication"/>
    <property type="evidence" value="ECO:0007669"/>
    <property type="project" value="UniProtKB-KW"/>
</dbReference>
<dbReference type="GO" id="GO:0006310">
    <property type="term" value="P:DNA recombination"/>
    <property type="evidence" value="ECO:0007669"/>
    <property type="project" value="InterPro"/>
</dbReference>
<keyword evidence="5" id="KW-0234">DNA repair</keyword>
<dbReference type="EMBL" id="CP021886">
    <property type="protein sequence ID" value="AWI35070.1"/>
    <property type="molecule type" value="Genomic_DNA"/>
</dbReference>
<dbReference type="CDD" id="cd08041">
    <property type="entry name" value="OBF_kDNA_ligase_like"/>
    <property type="match status" value="1"/>
</dbReference>
<comment type="catalytic activity">
    <reaction evidence="6">
        <text>ATP + (deoxyribonucleotide)n-3'-hydroxyl + 5'-phospho-(deoxyribonucleotide)m = (deoxyribonucleotide)n+m + AMP + diphosphate.</text>
        <dbReference type="EC" id="6.5.1.1"/>
    </reaction>
</comment>
<name>A0A2U8FFK9_9HELI</name>
<dbReference type="Gene3D" id="2.40.50.140">
    <property type="entry name" value="Nucleic acid-binding proteins"/>
    <property type="match status" value="1"/>
</dbReference>
<evidence type="ECO:0000313" key="9">
    <source>
        <dbReference type="EMBL" id="AWI35070.1"/>
    </source>
</evidence>
<dbReference type="InterPro" id="IPR050326">
    <property type="entry name" value="NAD_dep_DNA_ligaseB"/>
</dbReference>
<dbReference type="Pfam" id="PF01068">
    <property type="entry name" value="DNA_ligase_A_M"/>
    <property type="match status" value="1"/>
</dbReference>
<reference evidence="9 10" key="1">
    <citation type="submission" date="2017-06" db="EMBL/GenBank/DDBJ databases">
        <title>Complete genome of Helicobacter apodemus.</title>
        <authorList>
            <person name="Cho S."/>
        </authorList>
    </citation>
    <scope>NUCLEOTIDE SEQUENCE [LARGE SCALE GENOMIC DNA]</scope>
    <source>
        <strain evidence="10">SNUVETPUB-15-01</strain>
    </source>
</reference>
<evidence type="ECO:0000256" key="1">
    <source>
        <dbReference type="ARBA" id="ARBA00001968"/>
    </source>
</evidence>
<gene>
    <name evidence="9" type="ORF">CDV25_04620</name>
</gene>
<evidence type="ECO:0000256" key="2">
    <source>
        <dbReference type="ARBA" id="ARBA00022598"/>
    </source>
</evidence>
<dbReference type="NCBIfam" id="NF006592">
    <property type="entry name" value="PRK09125.1"/>
    <property type="match status" value="1"/>
</dbReference>
<dbReference type="SUPFAM" id="SSF50249">
    <property type="entry name" value="Nucleic acid-binding proteins"/>
    <property type="match status" value="1"/>
</dbReference>
<dbReference type="SUPFAM" id="SSF56091">
    <property type="entry name" value="DNA ligase/mRNA capping enzyme, catalytic domain"/>
    <property type="match status" value="1"/>
</dbReference>
<proteinExistence type="predicted"/>
<dbReference type="GO" id="GO:0003910">
    <property type="term" value="F:DNA ligase (ATP) activity"/>
    <property type="evidence" value="ECO:0007669"/>
    <property type="project" value="UniProtKB-EC"/>
</dbReference>
<dbReference type="InterPro" id="IPR012310">
    <property type="entry name" value="DNA_ligase_ATP-dep_cent"/>
</dbReference>
<protein>
    <submittedName>
        <fullName evidence="9">DNA ligase</fullName>
    </submittedName>
</protein>
<dbReference type="Proteomes" id="UP000244890">
    <property type="component" value="Chromosome"/>
</dbReference>
<dbReference type="Gene3D" id="3.30.1490.70">
    <property type="match status" value="1"/>
</dbReference>
<evidence type="ECO:0000256" key="6">
    <source>
        <dbReference type="ARBA" id="ARBA00034003"/>
    </source>
</evidence>
<dbReference type="KEGG" id="had:CDV25_04620"/>
<evidence type="ECO:0000313" key="10">
    <source>
        <dbReference type="Proteomes" id="UP000244890"/>
    </source>
</evidence>
<evidence type="ECO:0000259" key="8">
    <source>
        <dbReference type="Pfam" id="PF14743"/>
    </source>
</evidence>
<dbReference type="GO" id="GO:0005524">
    <property type="term" value="F:ATP binding"/>
    <property type="evidence" value="ECO:0007669"/>
    <property type="project" value="InterPro"/>
</dbReference>
<dbReference type="OrthoDB" id="9767858at2"/>
<evidence type="ECO:0000256" key="3">
    <source>
        <dbReference type="ARBA" id="ARBA00022705"/>
    </source>
</evidence>
<evidence type="ECO:0000259" key="7">
    <source>
        <dbReference type="Pfam" id="PF01068"/>
    </source>
</evidence>
<organism evidence="9 10">
    <name type="scientific">Helicobacter apodemus</name>
    <dbReference type="NCBI Taxonomy" id="135569"/>
    <lineage>
        <taxon>Bacteria</taxon>
        <taxon>Pseudomonadati</taxon>
        <taxon>Campylobacterota</taxon>
        <taxon>Epsilonproteobacteria</taxon>
        <taxon>Campylobacterales</taxon>
        <taxon>Helicobacteraceae</taxon>
        <taxon>Helicobacter</taxon>
    </lineage>
</organism>
<dbReference type="GO" id="GO:0006281">
    <property type="term" value="P:DNA repair"/>
    <property type="evidence" value="ECO:0007669"/>
    <property type="project" value="UniProtKB-KW"/>
</dbReference>
<accession>A0A2U8FFK9</accession>
<dbReference type="AlphaFoldDB" id="A0A2U8FFK9"/>
<feature type="domain" description="DNA ligase OB-like" evidence="8">
    <location>
        <begin position="164"/>
        <end position="232"/>
    </location>
</feature>
<keyword evidence="3" id="KW-0235">DNA replication</keyword>
<keyword evidence="2 9" id="KW-0436">Ligase</keyword>
<dbReference type="InterPro" id="IPR012340">
    <property type="entry name" value="NA-bd_OB-fold"/>
</dbReference>
<sequence length="236" mass="27426">MSEKLDGIRGIWDGKTLISKNNYPINPPKEWLENFPPFSLDGELWLSYNAFEETSSIIRNSKSTLKEWKQITYYVFDVPNICEKCNLKERLGILEEYLKSHFTPQIKIIPQIPIQNQEHLQSYFQEILARNGEGLILRDNINSNIAYKYKAYEDNECEVIGYTQGKGKFKGQLGAILCQAFIDGAYKTFKIGSGFSNKERKSPPPLHSIITYRYFGFTANKLPKFPIFLRIRDKNF</sequence>
<evidence type="ECO:0000256" key="5">
    <source>
        <dbReference type="ARBA" id="ARBA00023204"/>
    </source>
</evidence>
<dbReference type="InterPro" id="IPR029319">
    <property type="entry name" value="DNA_ligase_OB"/>
</dbReference>
<dbReference type="PANTHER" id="PTHR47810">
    <property type="entry name" value="DNA LIGASE"/>
    <property type="match status" value="1"/>
</dbReference>